<name>A0A401KK10_ASPAW</name>
<evidence type="ECO:0000256" key="1">
    <source>
        <dbReference type="SAM" id="Coils"/>
    </source>
</evidence>
<dbReference type="STRING" id="105351.A0A401KK10"/>
<feature type="coiled-coil region" evidence="1">
    <location>
        <begin position="126"/>
        <end position="203"/>
    </location>
</feature>
<comment type="caution">
    <text evidence="3">The sequence shown here is derived from an EMBL/GenBank/DDBJ whole genome shotgun (WGS) entry which is preliminary data.</text>
</comment>
<feature type="compositionally biased region" description="Acidic residues" evidence="2">
    <location>
        <begin position="234"/>
        <end position="243"/>
    </location>
</feature>
<dbReference type="SUPFAM" id="SSF58022">
    <property type="entry name" value="XRCC4, C-terminal oligomerization domain"/>
    <property type="match status" value="1"/>
</dbReference>
<sequence>MSTSENGSPRVLRVPRSDEPDSYVLLHVTRTSSAALDLNLAATEGEFPYNGVVQQSRAQTHRSKSYQGTDEDWDLILLRALGQLEINTDKSELLSGVELSASIKQRLGSIALKQDDEQDIQLFDWSAVAIARADMLEQRLSRLQQQYRAADNTIKQLNKQIEDFITAKSRHEEQLMTNFTQVLNQKKLKIRNQQRLLASAKIDVDDAGQCRAASSKVGARVGSMKHAKRPIVETSDDEAESDNGSESLDQTKHQSSPRRMIDTDDEPNSTPQPLEDVGVDDTTDEDLPTASGVDQGISEQNNMEEAHHPPRLQEQSPPPRRELPFTKGSKSSKDTVQNIQHQHDTAEETAGETDDDEL</sequence>
<organism evidence="3 4">
    <name type="scientific">Aspergillus awamori</name>
    <name type="common">Black koji mold</name>
    <dbReference type="NCBI Taxonomy" id="105351"/>
    <lineage>
        <taxon>Eukaryota</taxon>
        <taxon>Fungi</taxon>
        <taxon>Dikarya</taxon>
        <taxon>Ascomycota</taxon>
        <taxon>Pezizomycotina</taxon>
        <taxon>Eurotiomycetes</taxon>
        <taxon>Eurotiomycetidae</taxon>
        <taxon>Eurotiales</taxon>
        <taxon>Aspergillaceae</taxon>
        <taxon>Aspergillus</taxon>
    </lineage>
</organism>
<dbReference type="InterPro" id="IPR014751">
    <property type="entry name" value="XRCC4-like_C"/>
</dbReference>
<protein>
    <recommendedName>
        <fullName evidence="5">DNA repair protein XRCC4</fullName>
    </recommendedName>
</protein>
<reference evidence="3 4" key="1">
    <citation type="submission" date="2016-09" db="EMBL/GenBank/DDBJ databases">
        <title>Aspergillus awamori IFM 58123T.</title>
        <authorList>
            <person name="Kusuya Y."/>
            <person name="Shimizu M."/>
            <person name="Takahashi H."/>
            <person name="Yaguchi T."/>
        </authorList>
    </citation>
    <scope>NUCLEOTIDE SEQUENCE [LARGE SCALE GENOMIC DNA]</scope>
    <source>
        <strain evidence="3 4">IFM 58123</strain>
    </source>
</reference>
<feature type="compositionally biased region" description="Acidic residues" evidence="2">
    <location>
        <begin position="277"/>
        <end position="287"/>
    </location>
</feature>
<evidence type="ECO:0008006" key="5">
    <source>
        <dbReference type="Google" id="ProtNLM"/>
    </source>
</evidence>
<dbReference type="EMBL" id="BDHI01000002">
    <property type="protein sequence ID" value="GCB19561.1"/>
    <property type="molecule type" value="Genomic_DNA"/>
</dbReference>
<evidence type="ECO:0000256" key="2">
    <source>
        <dbReference type="SAM" id="MobiDB-lite"/>
    </source>
</evidence>
<keyword evidence="4" id="KW-1185">Reference proteome</keyword>
<dbReference type="PANTHER" id="PTHR42067:SF1">
    <property type="entry name" value="MITOTIC APPARATUS PROTEIN P62"/>
    <property type="match status" value="1"/>
</dbReference>
<dbReference type="PANTHER" id="PTHR42067">
    <property type="entry name" value="YALI0C15378P"/>
    <property type="match status" value="1"/>
</dbReference>
<dbReference type="Gene3D" id="1.20.5.370">
    <property type="match status" value="1"/>
</dbReference>
<dbReference type="Proteomes" id="UP000286921">
    <property type="component" value="Unassembled WGS sequence"/>
</dbReference>
<proteinExistence type="predicted"/>
<evidence type="ECO:0000313" key="3">
    <source>
        <dbReference type="EMBL" id="GCB19561.1"/>
    </source>
</evidence>
<evidence type="ECO:0000313" key="4">
    <source>
        <dbReference type="Proteomes" id="UP000286921"/>
    </source>
</evidence>
<gene>
    <name evidence="3" type="ORF">AAWM_02446</name>
</gene>
<feature type="region of interest" description="Disordered" evidence="2">
    <location>
        <begin position="214"/>
        <end position="358"/>
    </location>
</feature>
<accession>A0A401KK10</accession>
<keyword evidence="1" id="KW-0175">Coiled coil</keyword>
<feature type="compositionally biased region" description="Acidic residues" evidence="2">
    <location>
        <begin position="347"/>
        <end position="358"/>
    </location>
</feature>
<dbReference type="AlphaFoldDB" id="A0A401KK10"/>